<sequence>MRKKGISTKVMVQAGFLVAVSIVLTRFLVIMPTNTLRIGLGEVPLMISGFLFGPIVGGIVGAAADLTGIVINPQGPPHFGFTLSSMLWGIIPGLFVALHSKRRKGDPYTKLNITVTVSICIIIISLGLNTYWLSNLYGKGFLVMLPERLMSAIISIPLQSIIIISLMKYLKNVATVFGE</sequence>
<accession>A0A926IHI9</accession>
<dbReference type="NCBIfam" id="TIGR04518">
    <property type="entry name" value="ECF_S_folT_fam"/>
    <property type="match status" value="1"/>
</dbReference>
<dbReference type="AlphaFoldDB" id="A0A926IHI9"/>
<evidence type="ECO:0000313" key="3">
    <source>
        <dbReference type="Proteomes" id="UP000601522"/>
    </source>
</evidence>
<comment type="caution">
    <text evidence="2">The sequence shown here is derived from an EMBL/GenBank/DDBJ whole genome shotgun (WGS) entry which is preliminary data.</text>
</comment>
<feature type="transmembrane region" description="Helical" evidence="1">
    <location>
        <begin position="79"/>
        <end position="99"/>
    </location>
</feature>
<dbReference type="GO" id="GO:0016020">
    <property type="term" value="C:membrane"/>
    <property type="evidence" value="ECO:0007669"/>
    <property type="project" value="InterPro"/>
</dbReference>
<feature type="transmembrane region" description="Helical" evidence="1">
    <location>
        <begin position="43"/>
        <end position="64"/>
    </location>
</feature>
<dbReference type="InterPro" id="IPR009825">
    <property type="entry name" value="ECF_substrate-spec-like"/>
</dbReference>
<dbReference type="Pfam" id="PF07155">
    <property type="entry name" value="ECF-ribofla_trS"/>
    <property type="match status" value="1"/>
</dbReference>
<keyword evidence="1" id="KW-0472">Membrane</keyword>
<gene>
    <name evidence="2" type="ORF">H8689_06215</name>
</gene>
<dbReference type="InterPro" id="IPR030949">
    <property type="entry name" value="ECF_S_folate_fam"/>
</dbReference>
<organism evidence="2 3">
    <name type="scientific">Wansuia hejianensis</name>
    <dbReference type="NCBI Taxonomy" id="2763667"/>
    <lineage>
        <taxon>Bacteria</taxon>
        <taxon>Bacillati</taxon>
        <taxon>Bacillota</taxon>
        <taxon>Clostridia</taxon>
        <taxon>Lachnospirales</taxon>
        <taxon>Lachnospiraceae</taxon>
        <taxon>Wansuia</taxon>
    </lineage>
</organism>
<dbReference type="Gene3D" id="1.10.1760.20">
    <property type="match status" value="1"/>
</dbReference>
<protein>
    <submittedName>
        <fullName evidence="2">Folate family ECF transporter S component</fullName>
    </submittedName>
</protein>
<evidence type="ECO:0000256" key="1">
    <source>
        <dbReference type="SAM" id="Phobius"/>
    </source>
</evidence>
<keyword evidence="3" id="KW-1185">Reference proteome</keyword>
<proteinExistence type="predicted"/>
<evidence type="ECO:0000313" key="2">
    <source>
        <dbReference type="EMBL" id="MBC8590727.1"/>
    </source>
</evidence>
<feature type="transmembrane region" description="Helical" evidence="1">
    <location>
        <begin position="111"/>
        <end position="132"/>
    </location>
</feature>
<keyword evidence="1" id="KW-0812">Transmembrane</keyword>
<feature type="transmembrane region" description="Helical" evidence="1">
    <location>
        <begin position="152"/>
        <end position="170"/>
    </location>
</feature>
<feature type="transmembrane region" description="Helical" evidence="1">
    <location>
        <begin position="12"/>
        <end position="31"/>
    </location>
</feature>
<name>A0A926IHI9_9FIRM</name>
<dbReference type="EMBL" id="JACRTK010000002">
    <property type="protein sequence ID" value="MBC8590727.1"/>
    <property type="molecule type" value="Genomic_DNA"/>
</dbReference>
<dbReference type="RefSeq" id="WP_249323563.1">
    <property type="nucleotide sequence ID" value="NZ_JACRTK010000002.1"/>
</dbReference>
<keyword evidence="1" id="KW-1133">Transmembrane helix</keyword>
<reference evidence="2 3" key="1">
    <citation type="submission" date="2020-08" db="EMBL/GenBank/DDBJ databases">
        <title>Genome public.</title>
        <authorList>
            <person name="Liu C."/>
            <person name="Sun Q."/>
        </authorList>
    </citation>
    <scope>NUCLEOTIDE SEQUENCE [LARGE SCALE GENOMIC DNA]</scope>
    <source>
        <strain evidence="2 3">NSJ-26</strain>
    </source>
</reference>
<dbReference type="Proteomes" id="UP000601522">
    <property type="component" value="Unassembled WGS sequence"/>
</dbReference>